<sequence>MNASEFFDERDKAMDAANEVLKKKRPYEARVRAFERKVKAYIDALEKEKLDERKMSEIRRSYNKKLAFLKNYN</sequence>
<dbReference type="EMBL" id="AJWK01000754">
    <property type="status" value="NOT_ANNOTATED_CDS"/>
    <property type="molecule type" value="Genomic_DNA"/>
</dbReference>
<dbReference type="AlphaFoldDB" id="A0A1B0GGU2"/>
<dbReference type="EMBL" id="AJWK01000753">
    <property type="status" value="NOT_ANNOTATED_CDS"/>
    <property type="molecule type" value="Genomic_DNA"/>
</dbReference>
<dbReference type="Proteomes" id="UP000092461">
    <property type="component" value="Unassembled WGS sequence"/>
</dbReference>
<protein>
    <submittedName>
        <fullName evidence="1">Uncharacterized protein</fullName>
    </submittedName>
</protein>
<dbReference type="VEuPathDB" id="VectorBase:LLOJ000214"/>
<organism evidence="1 2">
    <name type="scientific">Lutzomyia longipalpis</name>
    <name type="common">Sand fly</name>
    <dbReference type="NCBI Taxonomy" id="7200"/>
    <lineage>
        <taxon>Eukaryota</taxon>
        <taxon>Metazoa</taxon>
        <taxon>Ecdysozoa</taxon>
        <taxon>Arthropoda</taxon>
        <taxon>Hexapoda</taxon>
        <taxon>Insecta</taxon>
        <taxon>Pterygota</taxon>
        <taxon>Neoptera</taxon>
        <taxon>Endopterygota</taxon>
        <taxon>Diptera</taxon>
        <taxon>Nematocera</taxon>
        <taxon>Psychodoidea</taxon>
        <taxon>Psychodidae</taxon>
        <taxon>Lutzomyia</taxon>
        <taxon>Lutzomyia</taxon>
    </lineage>
</organism>
<evidence type="ECO:0000313" key="2">
    <source>
        <dbReference type="Proteomes" id="UP000092461"/>
    </source>
</evidence>
<dbReference type="EnsemblMetazoa" id="LLOJ000214-RA">
    <property type="protein sequence ID" value="LLOJ000214-PA"/>
    <property type="gene ID" value="LLOJ000214"/>
</dbReference>
<reference evidence="1" key="1">
    <citation type="submission" date="2020-05" db="UniProtKB">
        <authorList>
            <consortium name="EnsemblMetazoa"/>
        </authorList>
    </citation>
    <scope>IDENTIFICATION</scope>
    <source>
        <strain evidence="1">Jacobina</strain>
    </source>
</reference>
<name>A0A1B0GGU2_LUTLO</name>
<proteinExistence type="predicted"/>
<accession>A0A1B0GGU2</accession>
<evidence type="ECO:0000313" key="1">
    <source>
        <dbReference type="EnsemblMetazoa" id="LLOJ000214-PA"/>
    </source>
</evidence>
<keyword evidence="2" id="KW-1185">Reference proteome</keyword>